<dbReference type="PATRIC" id="fig|369723.5.peg.2363"/>
<protein>
    <submittedName>
        <fullName evidence="5">Methyltransferase type 11</fullName>
    </submittedName>
</protein>
<keyword evidence="1 5" id="KW-0489">Methyltransferase</keyword>
<dbReference type="InterPro" id="IPR013216">
    <property type="entry name" value="Methyltransf_11"/>
</dbReference>
<name>A4X7A0_SALTO</name>
<feature type="domain" description="Methyltransferase type 11" evidence="4">
    <location>
        <begin position="72"/>
        <end position="164"/>
    </location>
</feature>
<dbReference type="AlphaFoldDB" id="A4X7A0"/>
<dbReference type="PANTHER" id="PTHR43464:SF19">
    <property type="entry name" value="UBIQUINONE BIOSYNTHESIS O-METHYLTRANSFERASE, MITOCHONDRIAL"/>
    <property type="match status" value="1"/>
</dbReference>
<evidence type="ECO:0000256" key="1">
    <source>
        <dbReference type="ARBA" id="ARBA00022603"/>
    </source>
</evidence>
<dbReference type="EMBL" id="CP000667">
    <property type="protein sequence ID" value="ABP54750.1"/>
    <property type="molecule type" value="Genomic_DNA"/>
</dbReference>
<dbReference type="GO" id="GO:0032259">
    <property type="term" value="P:methylation"/>
    <property type="evidence" value="ECO:0007669"/>
    <property type="project" value="UniProtKB-KW"/>
</dbReference>
<gene>
    <name evidence="5" type="ordered locus">Strop_2300</name>
</gene>
<evidence type="ECO:0000256" key="2">
    <source>
        <dbReference type="ARBA" id="ARBA00022679"/>
    </source>
</evidence>
<accession>A4X7A0</accession>
<evidence type="ECO:0000259" key="4">
    <source>
        <dbReference type="Pfam" id="PF08241"/>
    </source>
</evidence>
<dbReference type="KEGG" id="stp:Strop_2300"/>
<dbReference type="Pfam" id="PF08241">
    <property type="entry name" value="Methyltransf_11"/>
    <property type="match status" value="1"/>
</dbReference>
<dbReference type="Gene3D" id="3.40.50.150">
    <property type="entry name" value="Vaccinia Virus protein VP39"/>
    <property type="match status" value="1"/>
</dbReference>
<dbReference type="STRING" id="369723.Strop_2300"/>
<keyword evidence="6" id="KW-1185">Reference proteome</keyword>
<dbReference type="GO" id="GO:0008757">
    <property type="term" value="F:S-adenosylmethionine-dependent methyltransferase activity"/>
    <property type="evidence" value="ECO:0007669"/>
    <property type="project" value="InterPro"/>
</dbReference>
<organism evidence="5 6">
    <name type="scientific">Salinispora tropica (strain ATCC BAA-916 / DSM 44818 / JCM 13857 / NBRC 105044 / CNB-440)</name>
    <dbReference type="NCBI Taxonomy" id="369723"/>
    <lineage>
        <taxon>Bacteria</taxon>
        <taxon>Bacillati</taxon>
        <taxon>Actinomycetota</taxon>
        <taxon>Actinomycetes</taxon>
        <taxon>Micromonosporales</taxon>
        <taxon>Micromonosporaceae</taxon>
        <taxon>Salinispora</taxon>
    </lineage>
</organism>
<dbReference type="eggNOG" id="COG2226">
    <property type="taxonomic scope" value="Bacteria"/>
</dbReference>
<dbReference type="InterPro" id="IPR029063">
    <property type="entry name" value="SAM-dependent_MTases_sf"/>
</dbReference>
<dbReference type="Proteomes" id="UP000000235">
    <property type="component" value="Chromosome"/>
</dbReference>
<keyword evidence="3" id="KW-0949">S-adenosyl-L-methionine</keyword>
<keyword evidence="2 5" id="KW-0808">Transferase</keyword>
<dbReference type="HOGENOM" id="CLU_049749_5_0_11"/>
<evidence type="ECO:0000313" key="5">
    <source>
        <dbReference type="EMBL" id="ABP54750.1"/>
    </source>
</evidence>
<evidence type="ECO:0000313" key="6">
    <source>
        <dbReference type="Proteomes" id="UP000000235"/>
    </source>
</evidence>
<sequence>MADVRSVVIVSLSTGSPTPARTHRSEDVMRADHYDNFARSYSIENESGFYNAYYERPAMLTLAGDVQGRRVLDAGCGSGPLSEALRAKGAIVTGFDSSPAMVELARTRLGEDADLQVADISLPLPFADGAFDDVVVSLVLHYLQDWGAALSELRRVLKPGGRLLLSVNHPRILESRDPNADYFSVTQHSGEYTFGDEHVVLTFWHRPLHAMTDAFTEAGFRIAVISEPPFSSDTPPELLPPDLGDRKSFICFIFFVLEAH</sequence>
<evidence type="ECO:0000256" key="3">
    <source>
        <dbReference type="ARBA" id="ARBA00022691"/>
    </source>
</evidence>
<reference evidence="6" key="1">
    <citation type="journal article" date="2007" name="Proc. Natl. Acad. Sci. U.S.A.">
        <title>Genome sequencing reveals complex secondary metabolome in the marine actinomycete Salinispora tropica.</title>
        <authorList>
            <person name="Udwary D.W."/>
            <person name="Zeigler L."/>
            <person name="Asolkar R.N."/>
            <person name="Singan V."/>
            <person name="Lapidus A."/>
            <person name="Fenical W."/>
            <person name="Jensen P.R."/>
            <person name="Moore B.S."/>
        </authorList>
    </citation>
    <scope>NUCLEOTIDE SEQUENCE [LARGE SCALE GENOMIC DNA]</scope>
    <source>
        <strain evidence="6">ATCC BAA-916 / DSM 44818 / CNB-440</strain>
    </source>
</reference>
<proteinExistence type="predicted"/>
<dbReference type="CDD" id="cd02440">
    <property type="entry name" value="AdoMet_MTases"/>
    <property type="match status" value="1"/>
</dbReference>
<dbReference type="PANTHER" id="PTHR43464">
    <property type="entry name" value="METHYLTRANSFERASE"/>
    <property type="match status" value="1"/>
</dbReference>
<dbReference type="SUPFAM" id="SSF53335">
    <property type="entry name" value="S-adenosyl-L-methionine-dependent methyltransferases"/>
    <property type="match status" value="1"/>
</dbReference>